<name>A0A7R9A0Q9_9CRUS</name>
<dbReference type="EMBL" id="LR900038">
    <property type="protein sequence ID" value="CAD7243902.1"/>
    <property type="molecule type" value="Genomic_DNA"/>
</dbReference>
<gene>
    <name evidence="2" type="ORF">DSTB1V02_LOCUS3809</name>
</gene>
<dbReference type="EMBL" id="CAJPEV010000521">
    <property type="protein sequence ID" value="CAG0886092.1"/>
    <property type="molecule type" value="Genomic_DNA"/>
</dbReference>
<proteinExistence type="predicted"/>
<sequence length="308" mass="34751">MTKLAGVSEDELETYSSHLTEQALEPYLKMKNAEKNLEWKSYVQRCTNGEINETMRKAPDYEVKMILGNVFRLPEGVFKEPFCAAAFSIKSFDEAKECMLGLQEHQTLHKAPREIPIAFITEEIEVAAAIQGAFVGPQSRTGSLFTQRHSYAVICSGSRIQGLASSILTIRDVLTSLKAKDGWMLSNVRLRSWELPSASKIVSLVNLEFEDRTRGRTSGIPSESNKAQDLIGSPDSMSPERRIEAHHTIESDTQVHRRCAMNLPEVPTSQKRNTHNHFASRSDCIHHIHPVSYYLDKNVLDILDEVHE</sequence>
<accession>A0A7R9A0Q9</accession>
<organism evidence="2">
    <name type="scientific">Darwinula stevensoni</name>
    <dbReference type="NCBI Taxonomy" id="69355"/>
    <lineage>
        <taxon>Eukaryota</taxon>
        <taxon>Metazoa</taxon>
        <taxon>Ecdysozoa</taxon>
        <taxon>Arthropoda</taxon>
        <taxon>Crustacea</taxon>
        <taxon>Oligostraca</taxon>
        <taxon>Ostracoda</taxon>
        <taxon>Podocopa</taxon>
        <taxon>Podocopida</taxon>
        <taxon>Darwinulocopina</taxon>
        <taxon>Darwinuloidea</taxon>
        <taxon>Darwinulidae</taxon>
        <taxon>Darwinula</taxon>
    </lineage>
</organism>
<evidence type="ECO:0000313" key="3">
    <source>
        <dbReference type="Proteomes" id="UP000677054"/>
    </source>
</evidence>
<keyword evidence="3" id="KW-1185">Reference proteome</keyword>
<feature type="region of interest" description="Disordered" evidence="1">
    <location>
        <begin position="214"/>
        <end position="238"/>
    </location>
</feature>
<evidence type="ECO:0000256" key="1">
    <source>
        <dbReference type="SAM" id="MobiDB-lite"/>
    </source>
</evidence>
<dbReference type="AlphaFoldDB" id="A0A7R9A0Q9"/>
<protein>
    <submittedName>
        <fullName evidence="2">Uncharacterized protein</fullName>
    </submittedName>
</protein>
<reference evidence="2" key="1">
    <citation type="submission" date="2020-11" db="EMBL/GenBank/DDBJ databases">
        <authorList>
            <person name="Tran Van P."/>
        </authorList>
    </citation>
    <scope>NUCLEOTIDE SEQUENCE</scope>
</reference>
<dbReference type="Proteomes" id="UP000677054">
    <property type="component" value="Unassembled WGS sequence"/>
</dbReference>
<evidence type="ECO:0000313" key="2">
    <source>
        <dbReference type="EMBL" id="CAD7243902.1"/>
    </source>
</evidence>